<dbReference type="PROSITE" id="PS00455">
    <property type="entry name" value="AMP_BINDING"/>
    <property type="match status" value="1"/>
</dbReference>
<dbReference type="PROSITE" id="PS50075">
    <property type="entry name" value="CARRIER"/>
    <property type="match status" value="1"/>
</dbReference>
<evidence type="ECO:0000313" key="7">
    <source>
        <dbReference type="EMBL" id="PRZ17826.1"/>
    </source>
</evidence>
<feature type="transmembrane region" description="Helical" evidence="5">
    <location>
        <begin position="925"/>
        <end position="948"/>
    </location>
</feature>
<keyword evidence="5" id="KW-0812">Transmembrane</keyword>
<dbReference type="PROSITE" id="PS00012">
    <property type="entry name" value="PHOSPHOPANTETHEINE"/>
    <property type="match status" value="1"/>
</dbReference>
<sequence length="1355" mass="143951">MVLYEGSPKAVPSVSLDLALQTASAPVHRETTPDEVIALTAPAGASKGIANGNTLAPSTAVYSGGAVTSPRTLLDIFFHSVDTYPDAIALDDGAVALTYLELLGRMETVSLSMRASGIGTGDRVGIRVPSGTVDLYIAVLAALYRGAAYVPVDHDEPEERARVVWQEAGVTAVIESGLNVRLLPESPPRGADRPPTGDDDAWIIFTSGSTGKPKGVAISHRSAAAFVDAEASMYCLDSPLGPGDRVLAGLSVSFDASCEEMWLAWRYGASLVPAPRDVVRSGEDLGPWLVERGITAVSTVPTLAAMWPAESLENVRLLIFGGEACPPELVARLATEGREVWNTYGPTEATVVSCGALVDGSTPVRIGLPLLGWQLAVVDAADRPVPWGEVGELVIGGVGLGRYLDPEKDAEKYAPMTTLGWPRAYRSGDLVRAEMEGLIFVGRADDQVKLAGQRVELGEVDEALSNLPNVAAGASAVQKSPDGNGILAGYLVPAPGRRIDLVEARAQLTEQLPGRLVPALAVIDELPVKTSGKVDRKALPWPLPADPSAAAAATALHTDFVWLAEKWTGLLGPVPMTADSDFFALGGSSLTAAQLVSTLRKRYPDVSIADLYAHPTLSAMSSHLRQLDPGTSVARTTRPTPRWTGLLQMPLIAGLYGIIGLRYVTGIAIVCLVLFQIGETPWVPNPPLVPTLVAWLVLFSLPARALAAVGSARLLLHGVSPGIYPRGGLVHVRLWAAERIMTFCQLDALMGTPFAPTLARAMGAGVGKDVHLDALPPVTGFAAIESGASIEHDVDLAGHWLEGDELHIGVVRIGQNARVGTRSTLLGGAVVGDNAEIAPASVVNDIVPSNEHWAGSPLERIGASGQDWPDTEEAKEHRTRGVDLLYPIGLGLLGLLGLVASLPGAALMLYLISDYEALVPALWTLAAWTPVFIIISVVMYLVLLAGSVRLMGRLMPRGTHSVHSVPAWAAWMSGRLMSKSLITMYPLYSSMLTPVWLRLLGAHVGKDVEAATVEAIPHLTSVGDKSFLADHSLASSKYVRRGWLKLESGSVGKKAFLGNSAILGPNQRMPSNSLVAVLSSAPKDMPPNSLWLGNPPIELPRAAEKVDTSLTFDPPRRLKAARAVVELCRIAPMFITAWLALTTVWVLATVYTSYGFGVAVMLSGPVLLASGILAALIAMTAKWLLVGRFTATEKPLWSSFVWRNELADCFSEALAVPGLIRMSLGTPLLNLWLRGMGARIGRGVWCETWWLPEFDLIQLDRGSSVNRGTVLQTHLFHDRIMRLDRVHFEEGSSLGPNSIVLPGSSLGAHASVGAGSLVMRSESIPESTTWNGNPIRRAVGTVGSRDSFAPTGTTR</sequence>
<comment type="caution">
    <text evidence="7">The sequence shown here is derived from an EMBL/GenBank/DDBJ whole genome shotgun (WGS) entry which is preliminary data.</text>
</comment>
<dbReference type="GO" id="GO:0043041">
    <property type="term" value="P:amino acid activation for nonribosomal peptide biosynthetic process"/>
    <property type="evidence" value="ECO:0007669"/>
    <property type="project" value="TreeGrafter"/>
</dbReference>
<dbReference type="InterPro" id="IPR020806">
    <property type="entry name" value="PKS_PP-bd"/>
</dbReference>
<dbReference type="GO" id="GO:0044550">
    <property type="term" value="P:secondary metabolite biosynthetic process"/>
    <property type="evidence" value="ECO:0007669"/>
    <property type="project" value="TreeGrafter"/>
</dbReference>
<dbReference type="SUPFAM" id="SSF51161">
    <property type="entry name" value="Trimeric LpxA-like enzymes"/>
    <property type="match status" value="3"/>
</dbReference>
<keyword evidence="1" id="KW-0596">Phosphopantetheine</keyword>
<dbReference type="InterPro" id="IPR006162">
    <property type="entry name" value="Ppantetheine_attach_site"/>
</dbReference>
<feature type="transmembrane region" description="Helical" evidence="5">
    <location>
        <begin position="1127"/>
        <end position="1148"/>
    </location>
</feature>
<dbReference type="InterPro" id="IPR012728">
    <property type="entry name" value="Pls/PosA_C"/>
</dbReference>
<dbReference type="InterPro" id="IPR045851">
    <property type="entry name" value="AMP-bd_C_sf"/>
</dbReference>
<evidence type="ECO:0000256" key="2">
    <source>
        <dbReference type="ARBA" id="ARBA00022553"/>
    </source>
</evidence>
<dbReference type="InterPro" id="IPR000873">
    <property type="entry name" value="AMP-dep_synth/lig_dom"/>
</dbReference>
<dbReference type="GO" id="GO:0016740">
    <property type="term" value="F:transferase activity"/>
    <property type="evidence" value="ECO:0007669"/>
    <property type="project" value="UniProtKB-KW"/>
</dbReference>
<dbReference type="InterPro" id="IPR018357">
    <property type="entry name" value="Hexapep_transf_CS"/>
</dbReference>
<keyword evidence="5" id="KW-0472">Membrane</keyword>
<dbReference type="PANTHER" id="PTHR45527:SF1">
    <property type="entry name" value="FATTY ACID SYNTHASE"/>
    <property type="match status" value="1"/>
</dbReference>
<dbReference type="SUPFAM" id="SSF47336">
    <property type="entry name" value="ACP-like"/>
    <property type="match status" value="1"/>
</dbReference>
<dbReference type="InterPro" id="IPR020845">
    <property type="entry name" value="AMP-binding_CS"/>
</dbReference>
<dbReference type="InterPro" id="IPR036736">
    <property type="entry name" value="ACP-like_sf"/>
</dbReference>
<evidence type="ECO:0000313" key="8">
    <source>
        <dbReference type="Proteomes" id="UP000238217"/>
    </source>
</evidence>
<gene>
    <name evidence="7" type="ORF">BCL67_104179</name>
</gene>
<dbReference type="Pfam" id="PF00550">
    <property type="entry name" value="PP-binding"/>
    <property type="match status" value="1"/>
</dbReference>
<evidence type="ECO:0000256" key="1">
    <source>
        <dbReference type="ARBA" id="ARBA00022450"/>
    </source>
</evidence>
<dbReference type="Gene3D" id="3.30.300.30">
    <property type="match status" value="1"/>
</dbReference>
<keyword evidence="5" id="KW-1133">Transmembrane helix</keyword>
<accession>A0A2T0YQX8</accession>
<dbReference type="EMBL" id="PVTY01000004">
    <property type="protein sequence ID" value="PRZ17826.1"/>
    <property type="molecule type" value="Genomic_DNA"/>
</dbReference>
<evidence type="ECO:0000259" key="6">
    <source>
        <dbReference type="PROSITE" id="PS50075"/>
    </source>
</evidence>
<keyword evidence="3" id="KW-0808">Transferase</keyword>
<dbReference type="Gene3D" id="3.40.50.12780">
    <property type="entry name" value="N-terminal domain of ligase-like"/>
    <property type="match status" value="1"/>
</dbReference>
<proteinExistence type="predicted"/>
<dbReference type="NCBIfam" id="TIGR02353">
    <property type="entry name" value="NRPS_term_dom"/>
    <property type="match status" value="1"/>
</dbReference>
<reference evidence="7 8" key="1">
    <citation type="submission" date="2018-03" db="EMBL/GenBank/DDBJ databases">
        <title>Comparative analysis of microorganisms from saline springs in Andes Mountain Range, Colombia.</title>
        <authorList>
            <person name="Rubin E."/>
        </authorList>
    </citation>
    <scope>NUCLEOTIDE SEQUENCE [LARGE SCALE GENOMIC DNA]</scope>
    <source>
        <strain evidence="7 8">CG 35</strain>
    </source>
</reference>
<dbReference type="Pfam" id="PF00501">
    <property type="entry name" value="AMP-binding"/>
    <property type="match status" value="1"/>
</dbReference>
<dbReference type="Gene3D" id="2.160.10.10">
    <property type="entry name" value="Hexapeptide repeat proteins"/>
    <property type="match status" value="2"/>
</dbReference>
<evidence type="ECO:0000256" key="5">
    <source>
        <dbReference type="SAM" id="Phobius"/>
    </source>
</evidence>
<dbReference type="OrthoDB" id="2472181at2"/>
<dbReference type="CDD" id="cd05930">
    <property type="entry name" value="A_NRPS"/>
    <property type="match status" value="1"/>
</dbReference>
<dbReference type="InterPro" id="IPR011004">
    <property type="entry name" value="Trimer_LpxA-like_sf"/>
</dbReference>
<feature type="transmembrane region" description="Helical" evidence="5">
    <location>
        <begin position="884"/>
        <end position="913"/>
    </location>
</feature>
<dbReference type="GO" id="GO:0005737">
    <property type="term" value="C:cytoplasm"/>
    <property type="evidence" value="ECO:0007669"/>
    <property type="project" value="TreeGrafter"/>
</dbReference>
<organism evidence="7 8">
    <name type="scientific">Nesterenkonia sandarakina</name>
    <dbReference type="NCBI Taxonomy" id="272918"/>
    <lineage>
        <taxon>Bacteria</taxon>
        <taxon>Bacillati</taxon>
        <taxon>Actinomycetota</taxon>
        <taxon>Actinomycetes</taxon>
        <taxon>Micrococcales</taxon>
        <taxon>Micrococcaceae</taxon>
        <taxon>Nesterenkonia</taxon>
    </lineage>
</organism>
<keyword evidence="8" id="KW-1185">Reference proteome</keyword>
<dbReference type="SUPFAM" id="SSF56801">
    <property type="entry name" value="Acetyl-CoA synthetase-like"/>
    <property type="match status" value="1"/>
</dbReference>
<dbReference type="InterPro" id="IPR042099">
    <property type="entry name" value="ANL_N_sf"/>
</dbReference>
<feature type="domain" description="Carrier" evidence="6">
    <location>
        <begin position="554"/>
        <end position="628"/>
    </location>
</feature>
<dbReference type="GO" id="GO:0031177">
    <property type="term" value="F:phosphopantetheine binding"/>
    <property type="evidence" value="ECO:0007669"/>
    <property type="project" value="InterPro"/>
</dbReference>
<evidence type="ECO:0000256" key="4">
    <source>
        <dbReference type="ARBA" id="ARBA00022737"/>
    </source>
</evidence>
<keyword evidence="2" id="KW-0597">Phosphoprotein</keyword>
<dbReference type="SMART" id="SM00823">
    <property type="entry name" value="PKS_PP"/>
    <property type="match status" value="1"/>
</dbReference>
<dbReference type="PROSITE" id="PS00101">
    <property type="entry name" value="HEXAPEP_TRANSFERASES"/>
    <property type="match status" value="1"/>
</dbReference>
<dbReference type="RefSeq" id="WP_106122294.1">
    <property type="nucleotide sequence ID" value="NZ_PVTY01000004.1"/>
</dbReference>
<dbReference type="PANTHER" id="PTHR45527">
    <property type="entry name" value="NONRIBOSOMAL PEPTIDE SYNTHETASE"/>
    <property type="match status" value="1"/>
</dbReference>
<dbReference type="Gene3D" id="1.10.1200.10">
    <property type="entry name" value="ACP-like"/>
    <property type="match status" value="1"/>
</dbReference>
<dbReference type="InterPro" id="IPR009081">
    <property type="entry name" value="PP-bd_ACP"/>
</dbReference>
<dbReference type="Proteomes" id="UP000238217">
    <property type="component" value="Unassembled WGS sequence"/>
</dbReference>
<keyword evidence="4" id="KW-0677">Repeat</keyword>
<name>A0A2T0YQX8_9MICC</name>
<feature type="transmembrane region" description="Helical" evidence="5">
    <location>
        <begin position="1154"/>
        <end position="1178"/>
    </location>
</feature>
<protein>
    <submittedName>
        <fullName evidence="7">Non-ribosomal peptide synthetase-like protein</fullName>
    </submittedName>
</protein>
<feature type="transmembrane region" description="Helical" evidence="5">
    <location>
        <begin position="651"/>
        <end position="677"/>
    </location>
</feature>
<evidence type="ECO:0000256" key="3">
    <source>
        <dbReference type="ARBA" id="ARBA00022679"/>
    </source>
</evidence>